<gene>
    <name evidence="1" type="ORF">B296_00044510</name>
</gene>
<dbReference type="AlphaFoldDB" id="A0A426X4E4"/>
<dbReference type="Proteomes" id="UP000287651">
    <property type="component" value="Unassembled WGS sequence"/>
</dbReference>
<protein>
    <submittedName>
        <fullName evidence="1">Uncharacterized protein</fullName>
    </submittedName>
</protein>
<reference evidence="1 2" key="1">
    <citation type="journal article" date="2014" name="Agronomy (Basel)">
        <title>A Draft Genome Sequence for Ensete ventricosum, the Drought-Tolerant Tree Against Hunger.</title>
        <authorList>
            <person name="Harrison J."/>
            <person name="Moore K.A."/>
            <person name="Paszkiewicz K."/>
            <person name="Jones T."/>
            <person name="Grant M."/>
            <person name="Ambacheew D."/>
            <person name="Muzemil S."/>
            <person name="Studholme D.J."/>
        </authorList>
    </citation>
    <scope>NUCLEOTIDE SEQUENCE [LARGE SCALE GENOMIC DNA]</scope>
</reference>
<evidence type="ECO:0000313" key="2">
    <source>
        <dbReference type="Proteomes" id="UP000287651"/>
    </source>
</evidence>
<evidence type="ECO:0000313" key="1">
    <source>
        <dbReference type="EMBL" id="RRT34328.1"/>
    </source>
</evidence>
<sequence length="119" mass="13189">MRWDLIGSSLGDSPKELGNSLGTRREIAGKKIRGLATRLPEVIGVCGTQVELNQLTKELVNVKVKSKSKKWRESLLRKFRLIAVGPHVPQIMGDDQWLTAGKLPRMVGKPPVPGFSKYV</sequence>
<name>A0A426X4E4_ENSVE</name>
<accession>A0A426X4E4</accession>
<proteinExistence type="predicted"/>
<dbReference type="EMBL" id="AMZH03027021">
    <property type="protein sequence ID" value="RRT34328.1"/>
    <property type="molecule type" value="Genomic_DNA"/>
</dbReference>
<comment type="caution">
    <text evidence="1">The sequence shown here is derived from an EMBL/GenBank/DDBJ whole genome shotgun (WGS) entry which is preliminary data.</text>
</comment>
<organism evidence="1 2">
    <name type="scientific">Ensete ventricosum</name>
    <name type="common">Abyssinian banana</name>
    <name type="synonym">Musa ensete</name>
    <dbReference type="NCBI Taxonomy" id="4639"/>
    <lineage>
        <taxon>Eukaryota</taxon>
        <taxon>Viridiplantae</taxon>
        <taxon>Streptophyta</taxon>
        <taxon>Embryophyta</taxon>
        <taxon>Tracheophyta</taxon>
        <taxon>Spermatophyta</taxon>
        <taxon>Magnoliopsida</taxon>
        <taxon>Liliopsida</taxon>
        <taxon>Zingiberales</taxon>
        <taxon>Musaceae</taxon>
        <taxon>Ensete</taxon>
    </lineage>
</organism>